<gene>
    <name evidence="8" type="primary">LOC110774772</name>
</gene>
<dbReference type="AlphaFoldDB" id="A0A9R0HQK9"/>
<comment type="subcellular location">
    <subcellularLocation>
        <location evidence="1">Membrane</location>
    </subcellularLocation>
</comment>
<keyword evidence="7" id="KW-1185">Reference proteome</keyword>
<evidence type="ECO:0000256" key="4">
    <source>
        <dbReference type="ARBA" id="ARBA00022989"/>
    </source>
</evidence>
<reference evidence="7" key="1">
    <citation type="journal article" date="2021" name="Nat. Commun.">
        <title>Genomic analyses provide insights into spinach domestication and the genetic basis of agronomic traits.</title>
        <authorList>
            <person name="Cai X."/>
            <person name="Sun X."/>
            <person name="Xu C."/>
            <person name="Sun H."/>
            <person name="Wang X."/>
            <person name="Ge C."/>
            <person name="Zhang Z."/>
            <person name="Wang Q."/>
            <person name="Fei Z."/>
            <person name="Jiao C."/>
            <person name="Wang Q."/>
        </authorList>
    </citation>
    <scope>NUCLEOTIDE SEQUENCE [LARGE SCALE GENOMIC DNA]</scope>
    <source>
        <strain evidence="7">cv. Varoflay</strain>
    </source>
</reference>
<evidence type="ECO:0000256" key="1">
    <source>
        <dbReference type="ARBA" id="ARBA00004370"/>
    </source>
</evidence>
<proteinExistence type="inferred from homology"/>
<dbReference type="PANTHER" id="PTHR12668:SF48">
    <property type="entry name" value="PROTEIN FATTY ACID EXPORT 1, CHLOROPLASTIC"/>
    <property type="match status" value="1"/>
</dbReference>
<accession>A0A9R0HQK9</accession>
<dbReference type="GeneID" id="110774772"/>
<dbReference type="Gene3D" id="1.10.10.1740">
    <property type="entry name" value="Transmembrane protein 14-like"/>
    <property type="match status" value="1"/>
</dbReference>
<dbReference type="InterPro" id="IPR005349">
    <property type="entry name" value="TMEM14"/>
</dbReference>
<feature type="transmembrane region" description="Helical" evidence="6">
    <location>
        <begin position="138"/>
        <end position="159"/>
    </location>
</feature>
<dbReference type="InterPro" id="IPR044890">
    <property type="entry name" value="TMEM14_sf"/>
</dbReference>
<reference evidence="8" key="2">
    <citation type="submission" date="2025-08" db="UniProtKB">
        <authorList>
            <consortium name="RefSeq"/>
        </authorList>
    </citation>
    <scope>IDENTIFICATION</scope>
    <source>
        <tissue evidence="8">Leaf</tissue>
    </source>
</reference>
<dbReference type="RefSeq" id="XP_021835052.1">
    <property type="nucleotide sequence ID" value="XM_021979360.2"/>
</dbReference>
<dbReference type="PANTHER" id="PTHR12668">
    <property type="entry name" value="TRANSMEMBRANE PROTEIN 14, 15"/>
    <property type="match status" value="1"/>
</dbReference>
<feature type="transmembrane region" description="Helical" evidence="6">
    <location>
        <begin position="196"/>
        <end position="215"/>
    </location>
</feature>
<feature type="transmembrane region" description="Helical" evidence="6">
    <location>
        <begin position="166"/>
        <end position="184"/>
    </location>
</feature>
<protein>
    <submittedName>
        <fullName evidence="8">Protein FATTY ACID EXPORT 1, chloroplastic</fullName>
    </submittedName>
</protein>
<evidence type="ECO:0000256" key="2">
    <source>
        <dbReference type="ARBA" id="ARBA00007590"/>
    </source>
</evidence>
<comment type="similarity">
    <text evidence="2">Belongs to the TMEM14 family.</text>
</comment>
<dbReference type="OrthoDB" id="655183at2759"/>
<dbReference type="GO" id="GO:0015245">
    <property type="term" value="F:fatty acid transmembrane transporter activity"/>
    <property type="evidence" value="ECO:0000318"/>
    <property type="project" value="GO_Central"/>
</dbReference>
<dbReference type="GO" id="GO:0009706">
    <property type="term" value="C:chloroplast inner membrane"/>
    <property type="evidence" value="ECO:0000318"/>
    <property type="project" value="GO_Central"/>
</dbReference>
<evidence type="ECO:0000313" key="7">
    <source>
        <dbReference type="Proteomes" id="UP000813463"/>
    </source>
</evidence>
<evidence type="ECO:0000313" key="8">
    <source>
        <dbReference type="RefSeq" id="XP_021835052.1"/>
    </source>
</evidence>
<organism evidence="7 8">
    <name type="scientific">Spinacia oleracea</name>
    <name type="common">Spinach</name>
    <dbReference type="NCBI Taxonomy" id="3562"/>
    <lineage>
        <taxon>Eukaryota</taxon>
        <taxon>Viridiplantae</taxon>
        <taxon>Streptophyta</taxon>
        <taxon>Embryophyta</taxon>
        <taxon>Tracheophyta</taxon>
        <taxon>Spermatophyta</taxon>
        <taxon>Magnoliopsida</taxon>
        <taxon>eudicotyledons</taxon>
        <taxon>Gunneridae</taxon>
        <taxon>Pentapetalae</taxon>
        <taxon>Caryophyllales</taxon>
        <taxon>Chenopodiaceae</taxon>
        <taxon>Chenopodioideae</taxon>
        <taxon>Anserineae</taxon>
        <taxon>Spinacia</taxon>
    </lineage>
</organism>
<keyword evidence="3 6" id="KW-0812">Transmembrane</keyword>
<keyword evidence="4 6" id="KW-1133">Transmembrane helix</keyword>
<evidence type="ECO:0000256" key="3">
    <source>
        <dbReference type="ARBA" id="ARBA00022692"/>
    </source>
</evidence>
<feature type="transmembrane region" description="Helical" evidence="6">
    <location>
        <begin position="111"/>
        <end position="132"/>
    </location>
</feature>
<dbReference type="KEGG" id="soe:110774772"/>
<name>A0A9R0HQK9_SPIOL</name>
<dbReference type="Pfam" id="PF03647">
    <property type="entry name" value="Tmemb_14"/>
    <property type="match status" value="1"/>
</dbReference>
<sequence length="233" mass="24841">MSATISQLSCFSYIHHNFNLQQRRSSLLFLNNHRSKLSVAMSLEGHDAETSSSGNMPKLSYAADLSNPGVEVVEKSYIGAEGHVNGKFGGNGSLIPDVVEEKKKTAKIHDFCLGIPFGGFVLFGGLLGSIFSRNLATLGTGVLFGGGILAFSTVSLKVWNEGKSSFPFIIGQAVLAVTLLWKNIQTYSVSKKLLPAGLYALVSAAMLFFYSYVIISGGNPPPKKLRSAAEAAS</sequence>
<evidence type="ECO:0000256" key="6">
    <source>
        <dbReference type="SAM" id="Phobius"/>
    </source>
</evidence>
<keyword evidence="5 6" id="KW-0472">Membrane</keyword>
<dbReference type="Proteomes" id="UP000813463">
    <property type="component" value="Chromosome 1"/>
</dbReference>
<evidence type="ECO:0000256" key="5">
    <source>
        <dbReference type="ARBA" id="ARBA00023136"/>
    </source>
</evidence>
<dbReference type="GO" id="GO:0015908">
    <property type="term" value="P:fatty acid transport"/>
    <property type="evidence" value="ECO:0000318"/>
    <property type="project" value="GO_Central"/>
</dbReference>